<proteinExistence type="predicted"/>
<dbReference type="InterPro" id="IPR023368">
    <property type="entry name" value="UPF0066_cons_site"/>
</dbReference>
<dbReference type="PROSITE" id="PS01318">
    <property type="entry name" value="TSAA_1"/>
    <property type="match status" value="1"/>
</dbReference>
<sequence>MQAIGFIHSPFDEKFGIPRQPGLASIRASIELVPPFASADAVRGLEQCSHIWLVFIFSATADKGWSPTVRPPRLGGNQRLGVFATRSPFRPNPVGLSCVRLTGIRSEGERVWLDVEGADLLDGTPIVDIKPYLPYSDSLPEAEFGLASRIERLELPVLFSEEAETACRTAAVRLNQPLERQIREILLCDPRPAYKKGDGERVYGISLYGLNIRFRIDSQKIDVLSITPNSEI</sequence>
<dbReference type="InterPro" id="IPR023370">
    <property type="entry name" value="TrmO-like_N"/>
</dbReference>
<organism evidence="2 3">
    <name type="scientific">Marinobacterium weihaiense</name>
    <dbReference type="NCBI Taxonomy" id="2851016"/>
    <lineage>
        <taxon>Bacteria</taxon>
        <taxon>Pseudomonadati</taxon>
        <taxon>Pseudomonadota</taxon>
        <taxon>Gammaproteobacteria</taxon>
        <taxon>Oceanospirillales</taxon>
        <taxon>Oceanospirillaceae</taxon>
        <taxon>Marinobacterium</taxon>
    </lineage>
</organism>
<protein>
    <submittedName>
        <fullName evidence="2">tRNA (N6-threonylcarbamoyladenosine(37)-N6)-methyltransferase TrmO</fullName>
    </submittedName>
</protein>
<dbReference type="InterPro" id="IPR040372">
    <property type="entry name" value="YaeB-like"/>
</dbReference>
<comment type="caution">
    <text evidence="2">The sequence shown here is derived from an EMBL/GenBank/DDBJ whole genome shotgun (WGS) entry which is preliminary data.</text>
</comment>
<dbReference type="Pfam" id="PF18389">
    <property type="entry name" value="TrmO_C"/>
    <property type="match status" value="1"/>
</dbReference>
<dbReference type="InterPro" id="IPR041369">
    <property type="entry name" value="TrmO_C"/>
</dbReference>
<dbReference type="Pfam" id="PF01980">
    <property type="entry name" value="TrmO_N"/>
    <property type="match status" value="1"/>
</dbReference>
<keyword evidence="3" id="KW-1185">Reference proteome</keyword>
<gene>
    <name evidence="2" type="primary">tsaA</name>
    <name evidence="2" type="ORF">KTN04_08880</name>
</gene>
<dbReference type="PROSITE" id="PS51668">
    <property type="entry name" value="TSAA_2"/>
    <property type="match status" value="1"/>
</dbReference>
<dbReference type="CDD" id="cd09281">
    <property type="entry name" value="UPF0066"/>
    <property type="match status" value="1"/>
</dbReference>
<dbReference type="PANTHER" id="PTHR12818">
    <property type="entry name" value="TRNA (ADENINE(37)-N6)-METHYLTRANSFERASE"/>
    <property type="match status" value="1"/>
</dbReference>
<reference evidence="2 3" key="1">
    <citation type="submission" date="2021-06" db="EMBL/GenBank/DDBJ databases">
        <title>Bacterium isolated from marine sediment.</title>
        <authorList>
            <person name="Zhu K.-L."/>
            <person name="Du Z.-J."/>
            <person name="Liang Q.-Y."/>
        </authorList>
    </citation>
    <scope>NUCLEOTIDE SEQUENCE [LARGE SCALE GENOMIC DNA]</scope>
    <source>
        <strain evidence="2 3">A346</strain>
    </source>
</reference>
<dbReference type="PANTHER" id="PTHR12818:SF0">
    <property type="entry name" value="TRNA (ADENINE(37)-N6)-METHYLTRANSFERASE"/>
    <property type="match status" value="1"/>
</dbReference>
<evidence type="ECO:0000313" key="2">
    <source>
        <dbReference type="EMBL" id="MBV0933449.1"/>
    </source>
</evidence>
<feature type="domain" description="TsaA-like" evidence="1">
    <location>
        <begin position="1"/>
        <end position="141"/>
    </location>
</feature>
<evidence type="ECO:0000313" key="3">
    <source>
        <dbReference type="Proteomes" id="UP000755551"/>
    </source>
</evidence>
<name>A0ABS6MAY8_9GAMM</name>
<accession>A0ABS6MAY8</accession>
<evidence type="ECO:0000259" key="1">
    <source>
        <dbReference type="PROSITE" id="PS51668"/>
    </source>
</evidence>
<dbReference type="Proteomes" id="UP000755551">
    <property type="component" value="Unassembled WGS sequence"/>
</dbReference>
<dbReference type="NCBIfam" id="TIGR00104">
    <property type="entry name" value="tRNA_TsaA"/>
    <property type="match status" value="1"/>
</dbReference>
<dbReference type="EMBL" id="JAHQZT010000009">
    <property type="protein sequence ID" value="MBV0933449.1"/>
    <property type="molecule type" value="Genomic_DNA"/>
</dbReference>